<protein>
    <submittedName>
        <fullName evidence="2">Uncharacterized protein</fullName>
    </submittedName>
</protein>
<feature type="compositionally biased region" description="Gly residues" evidence="1">
    <location>
        <begin position="52"/>
        <end position="62"/>
    </location>
</feature>
<evidence type="ECO:0000256" key="1">
    <source>
        <dbReference type="SAM" id="MobiDB-lite"/>
    </source>
</evidence>
<evidence type="ECO:0000313" key="3">
    <source>
        <dbReference type="Proteomes" id="UP001500804"/>
    </source>
</evidence>
<feature type="compositionally biased region" description="Low complexity" evidence="1">
    <location>
        <begin position="24"/>
        <end position="33"/>
    </location>
</feature>
<evidence type="ECO:0000313" key="2">
    <source>
        <dbReference type="EMBL" id="GAA5110907.1"/>
    </source>
</evidence>
<feature type="region of interest" description="Disordered" evidence="1">
    <location>
        <begin position="1"/>
        <end position="62"/>
    </location>
</feature>
<reference evidence="3" key="1">
    <citation type="journal article" date="2019" name="Int. J. Syst. Evol. Microbiol.">
        <title>The Global Catalogue of Microorganisms (GCM) 10K type strain sequencing project: providing services to taxonomists for standard genome sequencing and annotation.</title>
        <authorList>
            <consortium name="The Broad Institute Genomics Platform"/>
            <consortium name="The Broad Institute Genome Sequencing Center for Infectious Disease"/>
            <person name="Wu L."/>
            <person name="Ma J."/>
        </authorList>
    </citation>
    <scope>NUCLEOTIDE SEQUENCE [LARGE SCALE GENOMIC DNA]</scope>
    <source>
        <strain evidence="3">JCM 18302</strain>
    </source>
</reference>
<gene>
    <name evidence="2" type="ORF">GCM10023320_03170</name>
</gene>
<accession>A0ABP9N970</accession>
<sequence>MDQHAVVAGGPIAVRASRSRQRQASRPAATTTPDLGIEHRNGVIGAQAQSRGVGGGAERTTF</sequence>
<organism evidence="2 3">
    <name type="scientific">Pseudonocardia adelaidensis</name>
    <dbReference type="NCBI Taxonomy" id="648754"/>
    <lineage>
        <taxon>Bacteria</taxon>
        <taxon>Bacillati</taxon>
        <taxon>Actinomycetota</taxon>
        <taxon>Actinomycetes</taxon>
        <taxon>Pseudonocardiales</taxon>
        <taxon>Pseudonocardiaceae</taxon>
        <taxon>Pseudonocardia</taxon>
    </lineage>
</organism>
<keyword evidence="3" id="KW-1185">Reference proteome</keyword>
<name>A0ABP9N970_9PSEU</name>
<comment type="caution">
    <text evidence="2">The sequence shown here is derived from an EMBL/GenBank/DDBJ whole genome shotgun (WGS) entry which is preliminary data.</text>
</comment>
<proteinExistence type="predicted"/>
<dbReference type="Proteomes" id="UP001500804">
    <property type="component" value="Unassembled WGS sequence"/>
</dbReference>
<dbReference type="EMBL" id="BAABJO010000001">
    <property type="protein sequence ID" value="GAA5110907.1"/>
    <property type="molecule type" value="Genomic_DNA"/>
</dbReference>